<comment type="caution">
    <text evidence="2">The sequence shown here is derived from an EMBL/GenBank/DDBJ whole genome shotgun (WGS) entry which is preliminary data.</text>
</comment>
<dbReference type="Proteomes" id="UP001165283">
    <property type="component" value="Unassembled WGS sequence"/>
</dbReference>
<dbReference type="InterPro" id="IPR004360">
    <property type="entry name" value="Glyas_Fos-R_dOase_dom"/>
</dbReference>
<keyword evidence="3" id="KW-1185">Reference proteome</keyword>
<dbReference type="InterPro" id="IPR029068">
    <property type="entry name" value="Glyas_Bleomycin-R_OHBP_Dase"/>
</dbReference>
<accession>A0ABT1ACH4</accession>
<feature type="domain" description="VOC" evidence="1">
    <location>
        <begin position="1"/>
        <end position="124"/>
    </location>
</feature>
<proteinExistence type="predicted"/>
<dbReference type="RefSeq" id="WP_252446276.1">
    <property type="nucleotide sequence ID" value="NZ_JAGSOV010000090.1"/>
</dbReference>
<evidence type="ECO:0000313" key="2">
    <source>
        <dbReference type="EMBL" id="MCO1660742.1"/>
    </source>
</evidence>
<dbReference type="Gene3D" id="3.30.720.110">
    <property type="match status" value="1"/>
</dbReference>
<evidence type="ECO:0000259" key="1">
    <source>
        <dbReference type="PROSITE" id="PS51819"/>
    </source>
</evidence>
<dbReference type="Pfam" id="PF00903">
    <property type="entry name" value="Glyoxalase"/>
    <property type="match status" value="1"/>
</dbReference>
<sequence length="138" mass="15559">MHLTGFYPVLGTPRLRETHEFYARYFGFETTFETDWYVSLRRPGPPDVELALLDPTHPTVPAGYRRPVQGVLLNVEVADVDAEWERLVVRGGLHPELELRSEPFGQRHFIVADPGGALVDVITPIEPAAEYAAAFRDD</sequence>
<evidence type="ECO:0000313" key="3">
    <source>
        <dbReference type="Proteomes" id="UP001165283"/>
    </source>
</evidence>
<reference evidence="2" key="1">
    <citation type="submission" date="2021-04" db="EMBL/GenBank/DDBJ databases">
        <title>Pseudonocardia sp. nov., isolated from sandy soil of mangrove forest.</title>
        <authorList>
            <person name="Zan Z."/>
            <person name="Huang R."/>
            <person name="Liu W."/>
        </authorList>
    </citation>
    <scope>NUCLEOTIDE SEQUENCE</scope>
    <source>
        <strain evidence="2">S2-4</strain>
    </source>
</reference>
<dbReference type="SUPFAM" id="SSF54593">
    <property type="entry name" value="Glyoxalase/Bleomycin resistance protein/Dihydroxybiphenyl dioxygenase"/>
    <property type="match status" value="1"/>
</dbReference>
<dbReference type="PROSITE" id="PS51819">
    <property type="entry name" value="VOC"/>
    <property type="match status" value="1"/>
</dbReference>
<gene>
    <name evidence="2" type="ORF">KDL28_37400</name>
</gene>
<dbReference type="EMBL" id="JAGSOV010000090">
    <property type="protein sequence ID" value="MCO1660742.1"/>
    <property type="molecule type" value="Genomic_DNA"/>
</dbReference>
<dbReference type="InterPro" id="IPR037523">
    <property type="entry name" value="VOC_core"/>
</dbReference>
<protein>
    <submittedName>
        <fullName evidence="2">VOC family protein</fullName>
    </submittedName>
</protein>
<dbReference type="Gene3D" id="3.30.720.120">
    <property type="match status" value="1"/>
</dbReference>
<organism evidence="2 3">
    <name type="scientific">Pseudonocardia humida</name>
    <dbReference type="NCBI Taxonomy" id="2800819"/>
    <lineage>
        <taxon>Bacteria</taxon>
        <taxon>Bacillati</taxon>
        <taxon>Actinomycetota</taxon>
        <taxon>Actinomycetes</taxon>
        <taxon>Pseudonocardiales</taxon>
        <taxon>Pseudonocardiaceae</taxon>
        <taxon>Pseudonocardia</taxon>
    </lineage>
</organism>
<name>A0ABT1ACH4_9PSEU</name>